<dbReference type="EC" id="1.14.19.-" evidence="3"/>
<dbReference type="KEGG" id="caul:KCG34_05950"/>
<dbReference type="PANTHER" id="PTHR12879:SF8">
    <property type="entry name" value="SPHINGOLIPID DELTA(4)-DESATURASE DES1"/>
    <property type="match status" value="1"/>
</dbReference>
<dbReference type="GO" id="GO:0016020">
    <property type="term" value="C:membrane"/>
    <property type="evidence" value="ECO:0007669"/>
    <property type="project" value="GOC"/>
</dbReference>
<dbReference type="InterPro" id="IPR005804">
    <property type="entry name" value="FA_desaturase_dom"/>
</dbReference>
<feature type="transmembrane region" description="Helical" evidence="1">
    <location>
        <begin position="57"/>
        <end position="75"/>
    </location>
</feature>
<gene>
    <name evidence="3" type="ORF">KCG34_05950</name>
</gene>
<dbReference type="AlphaFoldDB" id="A0A975G2C5"/>
<keyword evidence="3" id="KW-0560">Oxidoreductase</keyword>
<evidence type="ECO:0000313" key="4">
    <source>
        <dbReference type="Proteomes" id="UP000676409"/>
    </source>
</evidence>
<keyword evidence="1" id="KW-0472">Membrane</keyword>
<dbReference type="RefSeq" id="WP_211939473.1">
    <property type="nucleotide sequence ID" value="NZ_CP073078.1"/>
</dbReference>
<name>A0A975G2C5_9CAUL</name>
<dbReference type="GO" id="GO:0046513">
    <property type="term" value="P:ceramide biosynthetic process"/>
    <property type="evidence" value="ECO:0007669"/>
    <property type="project" value="TreeGrafter"/>
</dbReference>
<sequence length="317" mass="36192">MDDWMARNGHKVVPRDRLRALSVRSDLRGWAQTLSHVGAICGTTAAIILVPANMPALLIPVLMVHGILINCLYAGQHELSHWTAFKTKALNDWVGQVFGFATLNPFYTDRWAHFAHHRATHDPLLDSELIGMKPYTSWSYFLDLIAVGFWRRRIRMIVRTAFAQGLEGDYWLTDEQRNAVILEARIYVALWVAIAVASIAFRSWIAVEFWIGPLLLTKWFHQLQNTGEHTGLDHDSDTFRNTRTLKGPAVMRWLVWNMSYHTAHHCFPGVPFHRLAELHGDIVANLGRPVPTLGYIEAQREIFATLRRRAREAAQAA</sequence>
<feature type="transmembrane region" description="Helical" evidence="1">
    <location>
        <begin position="186"/>
        <end position="205"/>
    </location>
</feature>
<reference evidence="3" key="1">
    <citation type="submission" date="2021-04" db="EMBL/GenBank/DDBJ databases">
        <title>The complete genome sequence of Caulobacter sp. S6.</title>
        <authorList>
            <person name="Tang Y."/>
            <person name="Ouyang W."/>
            <person name="Liu Q."/>
            <person name="Huang B."/>
            <person name="Guo Z."/>
            <person name="Lei P."/>
        </authorList>
    </citation>
    <scope>NUCLEOTIDE SEQUENCE</scope>
    <source>
        <strain evidence="3">S6</strain>
    </source>
</reference>
<dbReference type="Proteomes" id="UP000676409">
    <property type="component" value="Chromosome"/>
</dbReference>
<dbReference type="Pfam" id="PF00487">
    <property type="entry name" value="FA_desaturase"/>
    <property type="match status" value="1"/>
</dbReference>
<evidence type="ECO:0000313" key="3">
    <source>
        <dbReference type="EMBL" id="QUD89421.1"/>
    </source>
</evidence>
<keyword evidence="1" id="KW-1133">Transmembrane helix</keyword>
<feature type="transmembrane region" description="Helical" evidence="1">
    <location>
        <begin position="132"/>
        <end position="150"/>
    </location>
</feature>
<organism evidence="3 4">
    <name type="scientific">Phenylobacterium montanum</name>
    <dbReference type="NCBI Taxonomy" id="2823693"/>
    <lineage>
        <taxon>Bacteria</taxon>
        <taxon>Pseudomonadati</taxon>
        <taxon>Pseudomonadota</taxon>
        <taxon>Alphaproteobacteria</taxon>
        <taxon>Caulobacterales</taxon>
        <taxon>Caulobacteraceae</taxon>
        <taxon>Phenylobacterium</taxon>
    </lineage>
</organism>
<protein>
    <submittedName>
        <fullName evidence="3">Fatty acid desaturase</fullName>
        <ecNumber evidence="3">1.14.19.-</ecNumber>
    </submittedName>
</protein>
<dbReference type="EMBL" id="CP073078">
    <property type="protein sequence ID" value="QUD89421.1"/>
    <property type="molecule type" value="Genomic_DNA"/>
</dbReference>
<dbReference type="PANTHER" id="PTHR12879">
    <property type="entry name" value="SPHINGOLIPID DELTA 4 DESATURASE/C-4 HYDROXYLASE PROTEIN DES2"/>
    <property type="match status" value="1"/>
</dbReference>
<keyword evidence="4" id="KW-1185">Reference proteome</keyword>
<proteinExistence type="predicted"/>
<keyword evidence="1" id="KW-0812">Transmembrane</keyword>
<dbReference type="GO" id="GO:0042284">
    <property type="term" value="F:sphingolipid delta-4 desaturase activity"/>
    <property type="evidence" value="ECO:0007669"/>
    <property type="project" value="TreeGrafter"/>
</dbReference>
<evidence type="ECO:0000259" key="2">
    <source>
        <dbReference type="Pfam" id="PF00487"/>
    </source>
</evidence>
<feature type="domain" description="Fatty acid desaturase" evidence="2">
    <location>
        <begin position="56"/>
        <end position="287"/>
    </location>
</feature>
<accession>A0A975G2C5</accession>
<evidence type="ECO:0000256" key="1">
    <source>
        <dbReference type="SAM" id="Phobius"/>
    </source>
</evidence>